<feature type="domain" description="Pyrroline-5-carboxylate reductase catalytic N-terminal" evidence="2">
    <location>
        <begin position="2"/>
        <end position="97"/>
    </location>
</feature>
<gene>
    <name evidence="4" type="ORF">JOC27_000808</name>
</gene>
<dbReference type="Pfam" id="PF14748">
    <property type="entry name" value="P5CR_dimer"/>
    <property type="match status" value="1"/>
</dbReference>
<comment type="similarity">
    <text evidence="1">Belongs to the pyrroline-5-carboxylate reductase family.</text>
</comment>
<accession>A0ABS2Q7T6</accession>
<dbReference type="SUPFAM" id="SSF51735">
    <property type="entry name" value="NAD(P)-binding Rossmann-fold domains"/>
    <property type="match status" value="1"/>
</dbReference>
<dbReference type="Gene3D" id="1.10.3730.10">
    <property type="entry name" value="ProC C-terminal domain-like"/>
    <property type="match status" value="1"/>
</dbReference>
<name>A0ABS2Q7T6_9BACL</name>
<protein>
    <submittedName>
        <fullName evidence="4">Competence protein ComER</fullName>
    </submittedName>
</protein>
<sequence length="275" mass="30354">MKFGIIGTGNMGSLIVDALIKSKSAKPKQLNITNRTEGKALALQEKYPGISVFATPDDVIRRSAIVFICVKPQQFFPLLQSVRGLWHYDQIAISITSPITINQLELLIPCQVARVVPSIVNQSLAGSTLVTFGTQLTDYQKFKIWNLVGRFSRPIEISEEKIRAASDISSCGPAFLSFGLEKVIEAAAAITPLSTKEATALISEMIIGFGKLLEDKTYSLAELKQKVTVKGGVTGVGLDVLAQYDQRVFEQLFIETQKKFVEDHQKIDPMYRAEE</sequence>
<dbReference type="Gene3D" id="3.40.50.720">
    <property type="entry name" value="NAD(P)-binding Rossmann-like Domain"/>
    <property type="match status" value="1"/>
</dbReference>
<reference evidence="4 5" key="1">
    <citation type="submission" date="2021-01" db="EMBL/GenBank/DDBJ databases">
        <title>Genomic Encyclopedia of Type Strains, Phase IV (KMG-IV): sequencing the most valuable type-strain genomes for metagenomic binning, comparative biology and taxonomic classification.</title>
        <authorList>
            <person name="Goeker M."/>
        </authorList>
    </citation>
    <scope>NUCLEOTIDE SEQUENCE [LARGE SCALE GENOMIC DNA]</scope>
    <source>
        <strain evidence="4 5">DSM 100968</strain>
    </source>
</reference>
<dbReference type="InterPro" id="IPR036291">
    <property type="entry name" value="NAD(P)-bd_dom_sf"/>
</dbReference>
<dbReference type="PANTHER" id="PTHR11645">
    <property type="entry name" value="PYRROLINE-5-CARBOXYLATE REDUCTASE"/>
    <property type="match status" value="1"/>
</dbReference>
<evidence type="ECO:0000259" key="3">
    <source>
        <dbReference type="Pfam" id="PF14748"/>
    </source>
</evidence>
<comment type="caution">
    <text evidence="4">The sequence shown here is derived from an EMBL/GenBank/DDBJ whole genome shotgun (WGS) entry which is preliminary data.</text>
</comment>
<dbReference type="InterPro" id="IPR000304">
    <property type="entry name" value="Pyrroline-COOH_reductase"/>
</dbReference>
<dbReference type="NCBIfam" id="NF005814">
    <property type="entry name" value="PRK07680.1"/>
    <property type="match status" value="1"/>
</dbReference>
<dbReference type="Proteomes" id="UP000823201">
    <property type="component" value="Unassembled WGS sequence"/>
</dbReference>
<dbReference type="SUPFAM" id="SSF48179">
    <property type="entry name" value="6-phosphogluconate dehydrogenase C-terminal domain-like"/>
    <property type="match status" value="1"/>
</dbReference>
<evidence type="ECO:0000313" key="4">
    <source>
        <dbReference type="EMBL" id="MBM7657365.1"/>
    </source>
</evidence>
<dbReference type="InterPro" id="IPR008927">
    <property type="entry name" value="6-PGluconate_DH-like_C_sf"/>
</dbReference>
<feature type="domain" description="Pyrroline-5-carboxylate reductase dimerisation" evidence="3">
    <location>
        <begin position="159"/>
        <end position="258"/>
    </location>
</feature>
<evidence type="ECO:0000313" key="5">
    <source>
        <dbReference type="Proteomes" id="UP000823201"/>
    </source>
</evidence>
<dbReference type="Pfam" id="PF03807">
    <property type="entry name" value="F420_oxidored"/>
    <property type="match status" value="1"/>
</dbReference>
<proteinExistence type="inferred from homology"/>
<organism evidence="4 5">
    <name type="scientific">Sporolactobacillus spathodeae</name>
    <dbReference type="NCBI Taxonomy" id="1465502"/>
    <lineage>
        <taxon>Bacteria</taxon>
        <taxon>Bacillati</taxon>
        <taxon>Bacillota</taxon>
        <taxon>Bacilli</taxon>
        <taxon>Bacillales</taxon>
        <taxon>Sporolactobacillaceae</taxon>
        <taxon>Sporolactobacillus</taxon>
    </lineage>
</organism>
<dbReference type="InterPro" id="IPR028939">
    <property type="entry name" value="P5C_Rdtase_cat_N"/>
</dbReference>
<dbReference type="RefSeq" id="WP_205005707.1">
    <property type="nucleotide sequence ID" value="NZ_CBCRXA010000004.1"/>
</dbReference>
<evidence type="ECO:0000259" key="2">
    <source>
        <dbReference type="Pfam" id="PF03807"/>
    </source>
</evidence>
<dbReference type="EMBL" id="JAFBEV010000005">
    <property type="protein sequence ID" value="MBM7657365.1"/>
    <property type="molecule type" value="Genomic_DNA"/>
</dbReference>
<dbReference type="PIRSF" id="PIRSF000193">
    <property type="entry name" value="Pyrrol-5-carb_rd"/>
    <property type="match status" value="1"/>
</dbReference>
<dbReference type="PANTHER" id="PTHR11645:SF51">
    <property type="entry name" value="COME OPERON PROTEIN 4"/>
    <property type="match status" value="1"/>
</dbReference>
<keyword evidence="5" id="KW-1185">Reference proteome</keyword>
<dbReference type="InterPro" id="IPR029036">
    <property type="entry name" value="P5CR_dimer"/>
</dbReference>
<evidence type="ECO:0000256" key="1">
    <source>
        <dbReference type="ARBA" id="ARBA00005525"/>
    </source>
</evidence>